<sequence length="212" mass="23126">MDPAYGHGYGDNNRRGDSGAQQYYPAQAPDPYQHHNPYQAADPYQAPDPYQPHNHPHQGAVQPPEYPGHQHQAAHGYYDDGAMAAPGAYGREDEKQANGHYDGGAAGDDDDGTRDRGVGNLFTKKRIDEYGTEQRETSYGRAAAGVAAAIGLGLLVKKQYEKRKASKEAMLVAQVQGSEYYGGAPTVYPSETVINQGYDAPYNPYNKAPSRY</sequence>
<evidence type="ECO:0000313" key="2">
    <source>
        <dbReference type="EMBL" id="KAJ2785947.1"/>
    </source>
</evidence>
<protein>
    <submittedName>
        <fullName evidence="2">Uncharacterized protein</fullName>
    </submittedName>
</protein>
<dbReference type="OrthoDB" id="5750018at2759"/>
<proteinExistence type="predicted"/>
<gene>
    <name evidence="2" type="ORF">H4R18_000162</name>
</gene>
<dbReference type="AlphaFoldDB" id="A0A9W8HJ05"/>
<accession>A0A9W8HJ05</accession>
<dbReference type="Proteomes" id="UP001140217">
    <property type="component" value="Unassembled WGS sequence"/>
</dbReference>
<keyword evidence="3" id="KW-1185">Reference proteome</keyword>
<feature type="region of interest" description="Disordered" evidence="1">
    <location>
        <begin position="1"/>
        <end position="120"/>
    </location>
</feature>
<comment type="caution">
    <text evidence="2">The sequence shown here is derived from an EMBL/GenBank/DDBJ whole genome shotgun (WGS) entry which is preliminary data.</text>
</comment>
<organism evidence="2 3">
    <name type="scientific">Coemansia javaensis</name>
    <dbReference type="NCBI Taxonomy" id="2761396"/>
    <lineage>
        <taxon>Eukaryota</taxon>
        <taxon>Fungi</taxon>
        <taxon>Fungi incertae sedis</taxon>
        <taxon>Zoopagomycota</taxon>
        <taxon>Kickxellomycotina</taxon>
        <taxon>Kickxellomycetes</taxon>
        <taxon>Kickxellales</taxon>
        <taxon>Kickxellaceae</taxon>
        <taxon>Coemansia</taxon>
    </lineage>
</organism>
<reference evidence="2" key="1">
    <citation type="submission" date="2022-07" db="EMBL/GenBank/DDBJ databases">
        <title>Phylogenomic reconstructions and comparative analyses of Kickxellomycotina fungi.</title>
        <authorList>
            <person name="Reynolds N.K."/>
            <person name="Stajich J.E."/>
            <person name="Barry K."/>
            <person name="Grigoriev I.V."/>
            <person name="Crous P."/>
            <person name="Smith M.E."/>
        </authorList>
    </citation>
    <scope>NUCLEOTIDE SEQUENCE</scope>
    <source>
        <strain evidence="2">NBRC 105414</strain>
    </source>
</reference>
<evidence type="ECO:0000313" key="3">
    <source>
        <dbReference type="Proteomes" id="UP001140217"/>
    </source>
</evidence>
<evidence type="ECO:0000256" key="1">
    <source>
        <dbReference type="SAM" id="MobiDB-lite"/>
    </source>
</evidence>
<dbReference type="EMBL" id="JANBUL010000005">
    <property type="protein sequence ID" value="KAJ2785947.1"/>
    <property type="molecule type" value="Genomic_DNA"/>
</dbReference>
<name>A0A9W8HJ05_9FUNG</name>